<keyword evidence="6 8" id="KW-0472">Membrane</keyword>
<dbReference type="RefSeq" id="WP_229776479.1">
    <property type="nucleotide sequence ID" value="NZ_BMOY01000014.1"/>
</dbReference>
<feature type="compositionally biased region" description="Basic and acidic residues" evidence="7">
    <location>
        <begin position="263"/>
        <end position="286"/>
    </location>
</feature>
<evidence type="ECO:0000256" key="2">
    <source>
        <dbReference type="ARBA" id="ARBA00007977"/>
    </source>
</evidence>
<comment type="caution">
    <text evidence="9">The sequence shown here is derived from an EMBL/GenBank/DDBJ whole genome shotgun (WGS) entry which is preliminary data.</text>
</comment>
<protein>
    <submittedName>
        <fullName evidence="9">Membrane protein</fullName>
    </submittedName>
</protein>
<dbReference type="GO" id="GO:0005886">
    <property type="term" value="C:plasma membrane"/>
    <property type="evidence" value="ECO:0007669"/>
    <property type="project" value="UniProtKB-SubCell"/>
</dbReference>
<evidence type="ECO:0000256" key="5">
    <source>
        <dbReference type="ARBA" id="ARBA00022989"/>
    </source>
</evidence>
<dbReference type="EMBL" id="BMOY01000014">
    <property type="protein sequence ID" value="GGJ03869.1"/>
    <property type="molecule type" value="Genomic_DNA"/>
</dbReference>
<reference evidence="9" key="1">
    <citation type="journal article" date="2014" name="Int. J. Syst. Evol. Microbiol.">
        <title>Complete genome sequence of Corynebacterium casei LMG S-19264T (=DSM 44701T), isolated from a smear-ripened cheese.</title>
        <authorList>
            <consortium name="US DOE Joint Genome Institute (JGI-PGF)"/>
            <person name="Walter F."/>
            <person name="Albersmeier A."/>
            <person name="Kalinowski J."/>
            <person name="Ruckert C."/>
        </authorList>
    </citation>
    <scope>NUCLEOTIDE SEQUENCE</scope>
    <source>
        <strain evidence="9">JCM 18487</strain>
    </source>
</reference>
<keyword evidence="5 8" id="KW-1133">Transmembrane helix</keyword>
<feature type="transmembrane region" description="Helical" evidence="8">
    <location>
        <begin position="229"/>
        <end position="254"/>
    </location>
</feature>
<evidence type="ECO:0000256" key="4">
    <source>
        <dbReference type="ARBA" id="ARBA00022692"/>
    </source>
</evidence>
<proteinExistence type="inferred from homology"/>
<evidence type="ECO:0000256" key="8">
    <source>
        <dbReference type="SAM" id="Phobius"/>
    </source>
</evidence>
<dbReference type="AlphaFoldDB" id="A0A917NIW3"/>
<feature type="transmembrane region" description="Helical" evidence="8">
    <location>
        <begin position="24"/>
        <end position="46"/>
    </location>
</feature>
<reference evidence="9" key="2">
    <citation type="submission" date="2020-09" db="EMBL/GenBank/DDBJ databases">
        <authorList>
            <person name="Sun Q."/>
            <person name="Ohkuma M."/>
        </authorList>
    </citation>
    <scope>NUCLEOTIDE SEQUENCE</scope>
    <source>
        <strain evidence="9">JCM 18487</strain>
    </source>
</reference>
<organism evidence="9 10">
    <name type="scientific">Alicyclobacillus cellulosilyticus</name>
    <dbReference type="NCBI Taxonomy" id="1003997"/>
    <lineage>
        <taxon>Bacteria</taxon>
        <taxon>Bacillati</taxon>
        <taxon>Bacillota</taxon>
        <taxon>Bacilli</taxon>
        <taxon>Bacillales</taxon>
        <taxon>Alicyclobacillaceae</taxon>
        <taxon>Alicyclobacillus</taxon>
    </lineage>
</organism>
<dbReference type="Pfam" id="PF03601">
    <property type="entry name" value="Cons_hypoth698"/>
    <property type="match status" value="2"/>
</dbReference>
<comment type="similarity">
    <text evidence="2">Belongs to the UPF0324 family.</text>
</comment>
<feature type="transmembrane region" description="Helical" evidence="8">
    <location>
        <begin position="114"/>
        <end position="132"/>
    </location>
</feature>
<feature type="transmembrane region" description="Helical" evidence="8">
    <location>
        <begin position="172"/>
        <end position="192"/>
    </location>
</feature>
<comment type="subcellular location">
    <subcellularLocation>
        <location evidence="1">Cell membrane</location>
        <topology evidence="1">Multi-pass membrane protein</topology>
    </subcellularLocation>
</comment>
<feature type="transmembrane region" description="Helical" evidence="8">
    <location>
        <begin position="52"/>
        <end position="69"/>
    </location>
</feature>
<name>A0A917NIW3_9BACL</name>
<gene>
    <name evidence="9" type="ORF">GCM10010885_11380</name>
</gene>
<feature type="transmembrane region" description="Helical" evidence="8">
    <location>
        <begin position="359"/>
        <end position="378"/>
    </location>
</feature>
<keyword evidence="10" id="KW-1185">Reference proteome</keyword>
<keyword evidence="4 8" id="KW-0812">Transmembrane</keyword>
<evidence type="ECO:0000256" key="7">
    <source>
        <dbReference type="SAM" id="MobiDB-lite"/>
    </source>
</evidence>
<accession>A0A917NIW3</accession>
<keyword evidence="3" id="KW-1003">Cell membrane</keyword>
<evidence type="ECO:0000256" key="3">
    <source>
        <dbReference type="ARBA" id="ARBA00022475"/>
    </source>
</evidence>
<feature type="transmembrane region" description="Helical" evidence="8">
    <location>
        <begin position="301"/>
        <end position="323"/>
    </location>
</feature>
<dbReference type="PANTHER" id="PTHR30106:SF2">
    <property type="entry name" value="UPF0324 INNER MEMBRANE PROTEIN YEIH"/>
    <property type="match status" value="1"/>
</dbReference>
<evidence type="ECO:0000313" key="10">
    <source>
        <dbReference type="Proteomes" id="UP000637695"/>
    </source>
</evidence>
<dbReference type="PANTHER" id="PTHR30106">
    <property type="entry name" value="INNER MEMBRANE PROTEIN YEIH-RELATED"/>
    <property type="match status" value="1"/>
</dbReference>
<dbReference type="InterPro" id="IPR018383">
    <property type="entry name" value="UPF0324_pro"/>
</dbReference>
<evidence type="ECO:0000313" key="9">
    <source>
        <dbReference type="EMBL" id="GGJ03869.1"/>
    </source>
</evidence>
<dbReference type="Proteomes" id="UP000637695">
    <property type="component" value="Unassembled WGS sequence"/>
</dbReference>
<evidence type="ECO:0000256" key="1">
    <source>
        <dbReference type="ARBA" id="ARBA00004651"/>
    </source>
</evidence>
<sequence length="379" mass="39156">MEGHTRPSWHATEKPTHAPVRVPGAAALGMAGGMAWTFAFAAAGIALAHLPGFARMGGMVCAILLAIAARQVVGYPERLRPGIQLVSQRGLRLAIVLYGLRLNLPTVLHQGLPLVAKGAVTIAIALSISALVGRWLGADRSLTWLLGVGTGVCGAAAVAAISPILGAAAEDTAIAVGMVALIGTVFSMAYTLVRPWLDLSAVAYGAWSGLSLHEIAHVAAAAAPAGSQAMAVALLAKLGRVLLLVPLSFAWLWWRRRQEAKRSAAPEAKDGPVPETEETSRSDPKGARGAALSSARVSFPWFLVGFVAMSVLGSLGWLGAPAVQAVEQASSDLLTAAMVGLGMNVHLRAIGQKALRPLLAMLAASLAVSLASLVSVRWI</sequence>
<feature type="transmembrane region" description="Helical" evidence="8">
    <location>
        <begin position="144"/>
        <end position="166"/>
    </location>
</feature>
<feature type="region of interest" description="Disordered" evidence="7">
    <location>
        <begin position="263"/>
        <end position="287"/>
    </location>
</feature>
<evidence type="ECO:0000256" key="6">
    <source>
        <dbReference type="ARBA" id="ARBA00023136"/>
    </source>
</evidence>